<feature type="non-terminal residue" evidence="2">
    <location>
        <position position="1"/>
    </location>
</feature>
<feature type="region of interest" description="Disordered" evidence="1">
    <location>
        <begin position="1"/>
        <end position="33"/>
    </location>
</feature>
<sequence length="95" mass="10759">ELPSPRLWRLPRPPPARGQPSEPRWGLRPLCADGRSRVRPPVAQVWRLRPVRAVPDVLAPDARRLTCDGGRVLSADPARADARRDRRRRAPRAPL</sequence>
<evidence type="ECO:0000313" key="2">
    <source>
        <dbReference type="EMBL" id="CAA9480184.1"/>
    </source>
</evidence>
<dbReference type="EMBL" id="CADCVT010000063">
    <property type="protein sequence ID" value="CAA9480184.1"/>
    <property type="molecule type" value="Genomic_DNA"/>
</dbReference>
<feature type="region of interest" description="Disordered" evidence="1">
    <location>
        <begin position="68"/>
        <end position="95"/>
    </location>
</feature>
<name>A0A6J4RRG2_9ACTN</name>
<reference evidence="2" key="1">
    <citation type="submission" date="2020-02" db="EMBL/GenBank/DDBJ databases">
        <authorList>
            <person name="Meier V. D."/>
        </authorList>
    </citation>
    <scope>NUCLEOTIDE SEQUENCE</scope>
    <source>
        <strain evidence="2">AVDCRST_MAG85</strain>
    </source>
</reference>
<accession>A0A6J4RRG2</accession>
<feature type="compositionally biased region" description="Basic residues" evidence="1">
    <location>
        <begin position="85"/>
        <end position="95"/>
    </location>
</feature>
<organism evidence="2">
    <name type="scientific">uncultured Solirubrobacteraceae bacterium</name>
    <dbReference type="NCBI Taxonomy" id="1162706"/>
    <lineage>
        <taxon>Bacteria</taxon>
        <taxon>Bacillati</taxon>
        <taxon>Actinomycetota</taxon>
        <taxon>Thermoleophilia</taxon>
        <taxon>Solirubrobacterales</taxon>
        <taxon>Solirubrobacteraceae</taxon>
        <taxon>environmental samples</taxon>
    </lineage>
</organism>
<feature type="non-terminal residue" evidence="2">
    <location>
        <position position="95"/>
    </location>
</feature>
<proteinExistence type="predicted"/>
<feature type="compositionally biased region" description="Low complexity" evidence="1">
    <location>
        <begin position="1"/>
        <end position="10"/>
    </location>
</feature>
<protein>
    <submittedName>
        <fullName evidence="2">Uncharacterized protein</fullName>
    </submittedName>
</protein>
<gene>
    <name evidence="2" type="ORF">AVDCRST_MAG85-619</name>
</gene>
<dbReference type="AlphaFoldDB" id="A0A6J4RRG2"/>
<evidence type="ECO:0000256" key="1">
    <source>
        <dbReference type="SAM" id="MobiDB-lite"/>
    </source>
</evidence>